<accession>A0AAV7MX44</accession>
<reference evidence="2" key="1">
    <citation type="journal article" date="2022" name="bioRxiv">
        <title>Sequencing and chromosome-scale assembly of the giantPleurodeles waltlgenome.</title>
        <authorList>
            <person name="Brown T."/>
            <person name="Elewa A."/>
            <person name="Iarovenko S."/>
            <person name="Subramanian E."/>
            <person name="Araus A.J."/>
            <person name="Petzold A."/>
            <person name="Susuki M."/>
            <person name="Suzuki K.-i.T."/>
            <person name="Hayashi T."/>
            <person name="Toyoda A."/>
            <person name="Oliveira C."/>
            <person name="Osipova E."/>
            <person name="Leigh N.D."/>
            <person name="Simon A."/>
            <person name="Yun M.H."/>
        </authorList>
    </citation>
    <scope>NUCLEOTIDE SEQUENCE</scope>
    <source>
        <strain evidence="2">20211129_DDA</strain>
        <tissue evidence="2">Liver</tissue>
    </source>
</reference>
<proteinExistence type="predicted"/>
<feature type="compositionally biased region" description="Basic and acidic residues" evidence="1">
    <location>
        <begin position="1"/>
        <end position="11"/>
    </location>
</feature>
<organism evidence="2 3">
    <name type="scientific">Pleurodeles waltl</name>
    <name type="common">Iberian ribbed newt</name>
    <dbReference type="NCBI Taxonomy" id="8319"/>
    <lineage>
        <taxon>Eukaryota</taxon>
        <taxon>Metazoa</taxon>
        <taxon>Chordata</taxon>
        <taxon>Craniata</taxon>
        <taxon>Vertebrata</taxon>
        <taxon>Euteleostomi</taxon>
        <taxon>Amphibia</taxon>
        <taxon>Batrachia</taxon>
        <taxon>Caudata</taxon>
        <taxon>Salamandroidea</taxon>
        <taxon>Salamandridae</taxon>
        <taxon>Pleurodelinae</taxon>
        <taxon>Pleurodeles</taxon>
    </lineage>
</organism>
<dbReference type="Proteomes" id="UP001066276">
    <property type="component" value="Chromosome 9"/>
</dbReference>
<gene>
    <name evidence="2" type="ORF">NDU88_005706</name>
</gene>
<name>A0AAV7MX44_PLEWA</name>
<feature type="compositionally biased region" description="Basic and acidic residues" evidence="1">
    <location>
        <begin position="26"/>
        <end position="61"/>
    </location>
</feature>
<dbReference type="EMBL" id="JANPWB010000013">
    <property type="protein sequence ID" value="KAJ1108330.1"/>
    <property type="molecule type" value="Genomic_DNA"/>
</dbReference>
<dbReference type="AlphaFoldDB" id="A0AAV7MX44"/>
<evidence type="ECO:0000313" key="2">
    <source>
        <dbReference type="EMBL" id="KAJ1108330.1"/>
    </source>
</evidence>
<comment type="caution">
    <text evidence="2">The sequence shown here is derived from an EMBL/GenBank/DDBJ whole genome shotgun (WGS) entry which is preliminary data.</text>
</comment>
<sequence length="797" mass="87417">MPPEEIKKTDTSEVQAEPTAIPGKVAEVHPTKHKEPEVKQPEDGTSKEKSATLRQKPERIRPLLKKRTQKVPGPADTIRRESTISVYSKRSEDATLEGRVGIHKPAAQVGSAFVPLVSTSVTEPFKTSLSATVKGKEGEMKKADRFTIDPNKQYQTDYIQWKKSLHELISLPEMKASTLAIITGEQSGTFKTTFPRTVITGEQDGTSGLTLQSTIITGEQDGISGLRSQMTVITSEQDGISGLTSQRAIITGEQDGISQLTSQRAVITGEQDGISGLRSQRTVITGKQDGISGLTSQRAIITGEQDGISQLTSQRAVITGEQDGISGLTSQRTIITGEQDGISQLTSQRVVITGEQDGISGLTSQRAVITSEQDDRSGATSSRAIINGEQDGISGTTPSGQIITGEQDIQPGITFASASLSLAEGRTRSMMGKQGSLMEAKAFTSERISSEATIILLEQAMSEDSENADIHHGIHDSLQKVALFLPDEHLASLWSDFETMERHLQMLRELITGSGACRNLKLPHLLKLSGTKKEAALRKIFCKVENRKATLESKTTTSWKSKQTNDFHIRNGRQSLISNEEALDSPKTTGQLPPLVSRSGRDYHSLKEEGLLFTGQGEGLKSAVTLSSRVQVDPCTTSEDLLHSDPAVIISPRGMSWEGFQGIIPFLTKIEPLYRKDREEWQSILAWLRIQRQLQSPLSQMRGEDKILRRQPLDMISKEQKVTSASLGQRVLRRMLIGGSKVQTKSPFHHIIPLPWQNNVHTLYPTGESIFGALELDWVTVRHPVFMQSLTNHQLCS</sequence>
<evidence type="ECO:0000313" key="3">
    <source>
        <dbReference type="Proteomes" id="UP001066276"/>
    </source>
</evidence>
<evidence type="ECO:0000256" key="1">
    <source>
        <dbReference type="SAM" id="MobiDB-lite"/>
    </source>
</evidence>
<keyword evidence="3" id="KW-1185">Reference proteome</keyword>
<protein>
    <submittedName>
        <fullName evidence="2">Uncharacterized protein</fullName>
    </submittedName>
</protein>
<feature type="region of interest" description="Disordered" evidence="1">
    <location>
        <begin position="1"/>
        <end position="75"/>
    </location>
</feature>